<dbReference type="Gene3D" id="1.25.40.180">
    <property type="match status" value="1"/>
</dbReference>
<evidence type="ECO:0000313" key="3">
    <source>
        <dbReference type="Proteomes" id="UP001652660"/>
    </source>
</evidence>
<sequence>MSRPNAWSQGIASESVQMSIQSPIAGSSQFQESTYLPSFQPYVLQPQVMQNGQGLSFSTTLGHHFGSPSVNNDGILLLHAQNDFSNAKRKMSIKITHPETKEELKLDELAKPKHDSGSAGTRAQFTMQLQPQPFTCGSSHLMNYFPYMQPYPFSSPSPSPIPFSSMQMLPVKSRVNYLDYRADFHGAVIESRSEYSSSFSVPTSTELAFLSVGEKILSPVSVNSVVNDKSEAIKSRKPQRVGSGQKKSKIHSEIAVKPPSEVVIKPTTSIVSSHRAIPSSVSVEGDLTGERANGDGKKSVPMENSKYLSKPKEVQPVIENIHKKQIVDEFRLPETSKKMEKGKPKDWKNFADISTPELHISRKVELHQNMSNAASDSIIVPGKKRYSRDFLLTLSSQFVELPTDFELVGDMIKGILVSKVLDDLGYRVEDGSKRIKMLAPSAFAEELQFGNTQGNFGVHSRPGTYRRNLHGQTPDHCDGGFATSFLPRSSHSRTRNKCPEPDHWQQDAFLDIGLISSPQSPLQVMHLAEKKYKVHKGIDGEEAKQRRLKAILNKLTPQNFERLFQQVKEINIDNSITLSGLISQIFDKALMEPMFCEMYADFCYHLAQELPNFVEGREKVTFRGLLLNKCQEEFVRGERQQAGANIIEEGGEARLSEEKREEKRICARRRMLGNIRLLGELYKKKMLSERLMHDCIQKLLGKHDSPEEDDVEALCELMNTVGEVIDHPKAKKQMNACFEVMKNLSNNSELSSRMRFILKDVIDLRKNRWQQRRRVEGPKKIDELHIDAAQEQRALVNRLTSVSNVNSSNKKFSANFSPRQSSFQSRRNMRVSTFHAMRSHVPGFASQDVRLEDKNLCKQGTLQVPFPQRLSRGQHLGHAKKVSLRAPPMVDGLHTDLGKSRSTAASPNGYSSKSEQKQYNTEQHSAPRNATNIFRPASGYDQPNKQRNNHNVNREFYQPKIVEN</sequence>
<proteinExistence type="predicted"/>
<feature type="domain" description="MIF4G" evidence="2">
    <location>
        <begin position="545"/>
        <end position="768"/>
    </location>
</feature>
<dbReference type="InterPro" id="IPR003890">
    <property type="entry name" value="MIF4G-like_typ-3"/>
</dbReference>
<feature type="region of interest" description="Disordered" evidence="1">
    <location>
        <begin position="231"/>
        <end position="251"/>
    </location>
</feature>
<dbReference type="PANTHER" id="PTHR23253">
    <property type="entry name" value="EUKARYOTIC TRANSLATION INITIATION FACTOR 4 GAMMA"/>
    <property type="match status" value="1"/>
</dbReference>
<dbReference type="PANTHER" id="PTHR23253:SF55">
    <property type="entry name" value="EUKARYOTIC TRANSLATION INITIATION FACTOR 4G-LIKE"/>
    <property type="match status" value="1"/>
</dbReference>
<evidence type="ECO:0000313" key="4">
    <source>
        <dbReference type="RefSeq" id="XP_071916802.1"/>
    </source>
</evidence>
<keyword evidence="3" id="KW-1185">Reference proteome</keyword>
<dbReference type="SUPFAM" id="SSF48371">
    <property type="entry name" value="ARM repeat"/>
    <property type="match status" value="1"/>
</dbReference>
<protein>
    <submittedName>
        <fullName evidence="4">Eukaryotic translation initiation factor 4G-like</fullName>
    </submittedName>
</protein>
<evidence type="ECO:0000259" key="2">
    <source>
        <dbReference type="SMART" id="SM00543"/>
    </source>
</evidence>
<dbReference type="SMART" id="SM00543">
    <property type="entry name" value="MIF4G"/>
    <property type="match status" value="1"/>
</dbReference>
<dbReference type="Pfam" id="PF02854">
    <property type="entry name" value="MIF4G"/>
    <property type="match status" value="1"/>
</dbReference>
<accession>A0ABM4VB85</accession>
<reference evidence="4" key="1">
    <citation type="submission" date="2025-08" db="UniProtKB">
        <authorList>
            <consortium name="RefSeq"/>
        </authorList>
    </citation>
    <scope>IDENTIFICATION</scope>
    <source>
        <tissue evidence="4">Leaves</tissue>
    </source>
</reference>
<dbReference type="Proteomes" id="UP001652660">
    <property type="component" value="Chromosome 8e"/>
</dbReference>
<dbReference type="GeneID" id="140012539"/>
<feature type="region of interest" description="Disordered" evidence="1">
    <location>
        <begin position="868"/>
        <end position="964"/>
    </location>
</feature>
<dbReference type="InterPro" id="IPR016024">
    <property type="entry name" value="ARM-type_fold"/>
</dbReference>
<evidence type="ECO:0000256" key="1">
    <source>
        <dbReference type="SAM" id="MobiDB-lite"/>
    </source>
</evidence>
<dbReference type="RefSeq" id="XP_071916802.1">
    <property type="nucleotide sequence ID" value="XM_072060701.1"/>
</dbReference>
<gene>
    <name evidence="4" type="primary">LOC140012539</name>
</gene>
<feature type="compositionally biased region" description="Polar residues" evidence="1">
    <location>
        <begin position="900"/>
        <end position="932"/>
    </location>
</feature>
<feature type="compositionally biased region" description="Polar residues" evidence="1">
    <location>
        <begin position="941"/>
        <end position="951"/>
    </location>
</feature>
<name>A0ABM4VB85_COFAR</name>
<organism evidence="3 4">
    <name type="scientific">Coffea arabica</name>
    <name type="common">Arabian coffee</name>
    <dbReference type="NCBI Taxonomy" id="13443"/>
    <lineage>
        <taxon>Eukaryota</taxon>
        <taxon>Viridiplantae</taxon>
        <taxon>Streptophyta</taxon>
        <taxon>Embryophyta</taxon>
        <taxon>Tracheophyta</taxon>
        <taxon>Spermatophyta</taxon>
        <taxon>Magnoliopsida</taxon>
        <taxon>eudicotyledons</taxon>
        <taxon>Gunneridae</taxon>
        <taxon>Pentapetalae</taxon>
        <taxon>asterids</taxon>
        <taxon>lamiids</taxon>
        <taxon>Gentianales</taxon>
        <taxon>Rubiaceae</taxon>
        <taxon>Ixoroideae</taxon>
        <taxon>Gardenieae complex</taxon>
        <taxon>Bertiereae - Coffeeae clade</taxon>
        <taxon>Coffeeae</taxon>
        <taxon>Coffea</taxon>
    </lineage>
</organism>